<accession>A0A1H4JHX2</accession>
<dbReference type="EMBL" id="FNRY01000001">
    <property type="protein sequence ID" value="SEB45914.1"/>
    <property type="molecule type" value="Genomic_DNA"/>
</dbReference>
<sequence>MPPERTLAVVKAAAGEAGVELREIPVPSAAPGFARLRVVATGVCGTDVHIARDEYGYESPVVMGHEILGAVDQVGDDADAGLLGRRVATETYFSTCGSCDWCRDGRVNLCPSRRSIGSFENGGFASHVVVPVGSLHPLPPGLGDIDGVLSEPLACVAQCLCDPAVVSPGDRVLVTGPGAMGQLAAQVAAASGGRVTLAGLPADASRLEVAASLGLAVTTEVPPAEAFDVVIECSGSAPGAAAALRAARRGGRYVQVGIFGREVSIPFDLVLYKELTVTSGFASTPASWRRAMALIEQGRVSLGPLVTARVPVSRWSEAFDNVRSGAGIKTVILPD</sequence>
<keyword evidence="4" id="KW-0560">Oxidoreductase</keyword>
<evidence type="ECO:0000313" key="6">
    <source>
        <dbReference type="EMBL" id="SEB45914.1"/>
    </source>
</evidence>
<gene>
    <name evidence="6" type="ORF">SAMN04489806_0717</name>
</gene>
<dbReference type="SUPFAM" id="SSF51735">
    <property type="entry name" value="NAD(P)-binding Rossmann-fold domains"/>
    <property type="match status" value="1"/>
</dbReference>
<dbReference type="AlphaFoldDB" id="A0A1H4JHX2"/>
<comment type="cofactor">
    <cofactor evidence="1">
        <name>Zn(2+)</name>
        <dbReference type="ChEBI" id="CHEBI:29105"/>
    </cofactor>
</comment>
<dbReference type="SUPFAM" id="SSF50129">
    <property type="entry name" value="GroES-like"/>
    <property type="match status" value="1"/>
</dbReference>
<dbReference type="InterPro" id="IPR050129">
    <property type="entry name" value="Zn_alcohol_dh"/>
</dbReference>
<proteinExistence type="predicted"/>
<dbReference type="PANTHER" id="PTHR43401">
    <property type="entry name" value="L-THREONINE 3-DEHYDROGENASE"/>
    <property type="match status" value="1"/>
</dbReference>
<evidence type="ECO:0000256" key="2">
    <source>
        <dbReference type="ARBA" id="ARBA00022723"/>
    </source>
</evidence>
<keyword evidence="7" id="KW-1185">Reference proteome</keyword>
<evidence type="ECO:0000259" key="5">
    <source>
        <dbReference type="SMART" id="SM00829"/>
    </source>
</evidence>
<dbReference type="Gene3D" id="3.90.180.10">
    <property type="entry name" value="Medium-chain alcohol dehydrogenases, catalytic domain"/>
    <property type="match status" value="1"/>
</dbReference>
<dbReference type="InterPro" id="IPR013154">
    <property type="entry name" value="ADH-like_N"/>
</dbReference>
<reference evidence="6 7" key="1">
    <citation type="submission" date="2016-10" db="EMBL/GenBank/DDBJ databases">
        <authorList>
            <person name="de Groot N.N."/>
        </authorList>
    </citation>
    <scope>NUCLEOTIDE SEQUENCE [LARGE SCALE GENOMIC DNA]</scope>
    <source>
        <strain evidence="6 7">DSM 21799</strain>
    </source>
</reference>
<evidence type="ECO:0000313" key="7">
    <source>
        <dbReference type="Proteomes" id="UP000199183"/>
    </source>
</evidence>
<keyword evidence="3" id="KW-0862">Zinc</keyword>
<feature type="domain" description="Enoyl reductase (ER)" evidence="5">
    <location>
        <begin position="15"/>
        <end position="332"/>
    </location>
</feature>
<evidence type="ECO:0000256" key="1">
    <source>
        <dbReference type="ARBA" id="ARBA00001947"/>
    </source>
</evidence>
<dbReference type="RefSeq" id="WP_091179874.1">
    <property type="nucleotide sequence ID" value="NZ_FNRY01000001.1"/>
</dbReference>
<dbReference type="OrthoDB" id="9797931at2"/>
<dbReference type="InterPro" id="IPR011032">
    <property type="entry name" value="GroES-like_sf"/>
</dbReference>
<evidence type="ECO:0000256" key="4">
    <source>
        <dbReference type="ARBA" id="ARBA00023002"/>
    </source>
</evidence>
<dbReference type="Pfam" id="PF08240">
    <property type="entry name" value="ADH_N"/>
    <property type="match status" value="1"/>
</dbReference>
<dbReference type="InterPro" id="IPR013149">
    <property type="entry name" value="ADH-like_C"/>
</dbReference>
<dbReference type="PANTHER" id="PTHR43401:SF2">
    <property type="entry name" value="L-THREONINE 3-DEHYDROGENASE"/>
    <property type="match status" value="1"/>
</dbReference>
<keyword evidence="2" id="KW-0479">Metal-binding</keyword>
<dbReference type="STRING" id="640635.SAMN04489806_0717"/>
<dbReference type="Pfam" id="PF00107">
    <property type="entry name" value="ADH_zinc_N"/>
    <property type="match status" value="1"/>
</dbReference>
<protein>
    <submittedName>
        <fullName evidence="6">L-iditol 2-dehydrogenase</fullName>
    </submittedName>
</protein>
<dbReference type="GO" id="GO:0046872">
    <property type="term" value="F:metal ion binding"/>
    <property type="evidence" value="ECO:0007669"/>
    <property type="project" value="UniProtKB-KW"/>
</dbReference>
<dbReference type="InterPro" id="IPR020843">
    <property type="entry name" value="ER"/>
</dbReference>
<dbReference type="GO" id="GO:0016491">
    <property type="term" value="F:oxidoreductase activity"/>
    <property type="evidence" value="ECO:0007669"/>
    <property type="project" value="UniProtKB-KW"/>
</dbReference>
<name>A0A1H4JHX2_9MICO</name>
<organism evidence="6 7">
    <name type="scientific">Paramicrobacterium humi</name>
    <dbReference type="NCBI Taxonomy" id="640635"/>
    <lineage>
        <taxon>Bacteria</taxon>
        <taxon>Bacillati</taxon>
        <taxon>Actinomycetota</taxon>
        <taxon>Actinomycetes</taxon>
        <taxon>Micrococcales</taxon>
        <taxon>Microbacteriaceae</taxon>
        <taxon>Paramicrobacterium</taxon>
    </lineage>
</organism>
<evidence type="ECO:0000256" key="3">
    <source>
        <dbReference type="ARBA" id="ARBA00022833"/>
    </source>
</evidence>
<dbReference type="Proteomes" id="UP000199183">
    <property type="component" value="Unassembled WGS sequence"/>
</dbReference>
<dbReference type="Gene3D" id="3.40.50.720">
    <property type="entry name" value="NAD(P)-binding Rossmann-like Domain"/>
    <property type="match status" value="1"/>
</dbReference>
<dbReference type="InterPro" id="IPR036291">
    <property type="entry name" value="NAD(P)-bd_dom_sf"/>
</dbReference>
<dbReference type="SMART" id="SM00829">
    <property type="entry name" value="PKS_ER"/>
    <property type="match status" value="1"/>
</dbReference>